<feature type="signal peptide" evidence="2">
    <location>
        <begin position="1"/>
        <end position="23"/>
    </location>
</feature>
<dbReference type="InterPro" id="IPR036779">
    <property type="entry name" value="LysM_dom_sf"/>
</dbReference>
<dbReference type="CDD" id="cd12797">
    <property type="entry name" value="M23_peptidase"/>
    <property type="match status" value="1"/>
</dbReference>
<evidence type="ECO:0000256" key="2">
    <source>
        <dbReference type="SAM" id="SignalP"/>
    </source>
</evidence>
<dbReference type="GO" id="GO:0004222">
    <property type="term" value="F:metalloendopeptidase activity"/>
    <property type="evidence" value="ECO:0007669"/>
    <property type="project" value="TreeGrafter"/>
</dbReference>
<reference evidence="5" key="1">
    <citation type="submission" date="2018-05" db="EMBL/GenBank/DDBJ databases">
        <authorList>
            <person name="Liu B.-T."/>
        </authorList>
    </citation>
    <scope>NUCLEOTIDE SEQUENCE [LARGE SCALE GENOMIC DNA]</scope>
    <source>
        <strain evidence="5">WD6-1</strain>
    </source>
</reference>
<accession>A0A2U2BRK2</accession>
<feature type="domain" description="LysM" evidence="3">
    <location>
        <begin position="100"/>
        <end position="144"/>
    </location>
</feature>
<evidence type="ECO:0000313" key="5">
    <source>
        <dbReference type="Proteomes" id="UP000245168"/>
    </source>
</evidence>
<dbReference type="RefSeq" id="WP_109253802.1">
    <property type="nucleotide sequence ID" value="NZ_QEXV01000006.1"/>
</dbReference>
<protein>
    <submittedName>
        <fullName evidence="4">M23 family peptidase</fullName>
    </submittedName>
</protein>
<dbReference type="InterPro" id="IPR016047">
    <property type="entry name" value="M23ase_b-sheet_dom"/>
</dbReference>
<feature type="chain" id="PRO_5015489253" evidence="2">
    <location>
        <begin position="24"/>
        <end position="310"/>
    </location>
</feature>
<feature type="domain" description="LysM" evidence="3">
    <location>
        <begin position="52"/>
        <end position="96"/>
    </location>
</feature>
<proteinExistence type="predicted"/>
<dbReference type="PROSITE" id="PS51782">
    <property type="entry name" value="LYSM"/>
    <property type="match status" value="2"/>
</dbReference>
<keyword evidence="2" id="KW-0732">Signal</keyword>
<evidence type="ECO:0000313" key="4">
    <source>
        <dbReference type="EMBL" id="PWE16647.1"/>
    </source>
</evidence>
<dbReference type="Gene3D" id="3.10.350.10">
    <property type="entry name" value="LysM domain"/>
    <property type="match status" value="2"/>
</dbReference>
<gene>
    <name evidence="4" type="ORF">DDZ18_12860</name>
</gene>
<feature type="compositionally biased region" description="Basic and acidic residues" evidence="1">
    <location>
        <begin position="152"/>
        <end position="166"/>
    </location>
</feature>
<dbReference type="SMART" id="SM00257">
    <property type="entry name" value="LysM"/>
    <property type="match status" value="2"/>
</dbReference>
<keyword evidence="5" id="KW-1185">Reference proteome</keyword>
<dbReference type="OrthoDB" id="9795421at2"/>
<dbReference type="SUPFAM" id="SSF54106">
    <property type="entry name" value="LysM domain"/>
    <property type="match status" value="1"/>
</dbReference>
<dbReference type="EMBL" id="QEXV01000006">
    <property type="protein sequence ID" value="PWE16647.1"/>
    <property type="molecule type" value="Genomic_DNA"/>
</dbReference>
<dbReference type="InterPro" id="IPR018392">
    <property type="entry name" value="LysM"/>
</dbReference>
<dbReference type="Gene3D" id="2.70.70.10">
    <property type="entry name" value="Glucose Permease (Domain IIA)"/>
    <property type="match status" value="1"/>
</dbReference>
<comment type="caution">
    <text evidence="4">The sequence shown here is derived from an EMBL/GenBank/DDBJ whole genome shotgun (WGS) entry which is preliminary data.</text>
</comment>
<dbReference type="CDD" id="cd00118">
    <property type="entry name" value="LysM"/>
    <property type="match status" value="2"/>
</dbReference>
<dbReference type="PANTHER" id="PTHR21666:SF270">
    <property type="entry name" value="MUREIN HYDROLASE ACTIVATOR ENVC"/>
    <property type="match status" value="1"/>
</dbReference>
<dbReference type="PANTHER" id="PTHR21666">
    <property type="entry name" value="PEPTIDASE-RELATED"/>
    <property type="match status" value="1"/>
</dbReference>
<dbReference type="PROSITE" id="PS51257">
    <property type="entry name" value="PROKAR_LIPOPROTEIN"/>
    <property type="match status" value="1"/>
</dbReference>
<dbReference type="InterPro" id="IPR050570">
    <property type="entry name" value="Cell_wall_metabolism_enzyme"/>
</dbReference>
<dbReference type="Pfam" id="PF01476">
    <property type="entry name" value="LysM"/>
    <property type="match status" value="2"/>
</dbReference>
<name>A0A2U2BRK2_9PROT</name>
<dbReference type="SUPFAM" id="SSF51261">
    <property type="entry name" value="Duplicated hybrid motif"/>
    <property type="match status" value="1"/>
</dbReference>
<organism evidence="4 5">
    <name type="scientific">Marinicauda salina</name>
    <dbReference type="NCBI Taxonomy" id="2135793"/>
    <lineage>
        <taxon>Bacteria</taxon>
        <taxon>Pseudomonadati</taxon>
        <taxon>Pseudomonadota</taxon>
        <taxon>Alphaproteobacteria</taxon>
        <taxon>Maricaulales</taxon>
        <taxon>Maricaulaceae</taxon>
        <taxon>Marinicauda</taxon>
    </lineage>
</organism>
<dbReference type="InterPro" id="IPR011055">
    <property type="entry name" value="Dup_hybrid_motif"/>
</dbReference>
<dbReference type="Proteomes" id="UP000245168">
    <property type="component" value="Unassembled WGS sequence"/>
</dbReference>
<sequence>MGERRHAGLLVVAAATLVVAACAGGPRAPADVDMRGPGSGAPPPTAAEVCGSRYTVREGDTLYSIAARCGTSVIDIAEANGLRAPYELSSGQVLELPGPEIYTVRRGDTLYQIARAHGMGVSDLATMNGLRPPYTIYPGQELRVRGGARTASTERDRDETTAETGLRIEEAPPRAPVQGTREETAPSFAWPLDGEIISRFGPQNGGRRNDGLRIGARLGEPVRAAAAGEVVYAGNELQGYGELVLIRHEGGWVSAYGHNSVLRVDVGDRVEQGDVIADAGATGSAERPQLHFEIRRGVTPVDPLEHLPSR</sequence>
<dbReference type="AlphaFoldDB" id="A0A2U2BRK2"/>
<feature type="region of interest" description="Disordered" evidence="1">
    <location>
        <begin position="145"/>
        <end position="166"/>
    </location>
</feature>
<evidence type="ECO:0000259" key="3">
    <source>
        <dbReference type="PROSITE" id="PS51782"/>
    </source>
</evidence>
<dbReference type="Pfam" id="PF01551">
    <property type="entry name" value="Peptidase_M23"/>
    <property type="match status" value="1"/>
</dbReference>
<evidence type="ECO:0000256" key="1">
    <source>
        <dbReference type="SAM" id="MobiDB-lite"/>
    </source>
</evidence>